<dbReference type="PANTHER" id="PTHR32083">
    <property type="entry name" value="CILIA AND FLAGELLA-ASSOCIATED PROTEIN 58-RELATED"/>
    <property type="match status" value="1"/>
</dbReference>
<feature type="region of interest" description="Disordered" evidence="3">
    <location>
        <begin position="299"/>
        <end position="331"/>
    </location>
</feature>
<feature type="coiled-coil region" evidence="2">
    <location>
        <begin position="1728"/>
        <end position="1849"/>
    </location>
</feature>
<feature type="compositionally biased region" description="Polar residues" evidence="3">
    <location>
        <begin position="2056"/>
        <end position="2071"/>
    </location>
</feature>
<feature type="region of interest" description="Disordered" evidence="3">
    <location>
        <begin position="788"/>
        <end position="813"/>
    </location>
</feature>
<feature type="compositionally biased region" description="Polar residues" evidence="3">
    <location>
        <begin position="35"/>
        <end position="57"/>
    </location>
</feature>
<feature type="compositionally biased region" description="Acidic residues" evidence="3">
    <location>
        <begin position="1326"/>
        <end position="1335"/>
    </location>
</feature>
<evidence type="ECO:0008006" key="6">
    <source>
        <dbReference type="Google" id="ProtNLM"/>
    </source>
</evidence>
<proteinExistence type="predicted"/>
<feature type="coiled-coil region" evidence="2">
    <location>
        <begin position="1891"/>
        <end position="1918"/>
    </location>
</feature>
<feature type="coiled-coil region" evidence="2">
    <location>
        <begin position="1425"/>
        <end position="1603"/>
    </location>
</feature>
<gene>
    <name evidence="4" type="ORF">HETSPECPRED_010223</name>
</gene>
<feature type="region of interest" description="Disordered" evidence="3">
    <location>
        <begin position="1609"/>
        <end position="1635"/>
    </location>
</feature>
<feature type="region of interest" description="Disordered" evidence="3">
    <location>
        <begin position="899"/>
        <end position="972"/>
    </location>
</feature>
<organism evidence="4 5">
    <name type="scientific">Heterodermia speciosa</name>
    <dbReference type="NCBI Taxonomy" id="116794"/>
    <lineage>
        <taxon>Eukaryota</taxon>
        <taxon>Fungi</taxon>
        <taxon>Dikarya</taxon>
        <taxon>Ascomycota</taxon>
        <taxon>Pezizomycotina</taxon>
        <taxon>Lecanoromycetes</taxon>
        <taxon>OSLEUM clade</taxon>
        <taxon>Lecanoromycetidae</taxon>
        <taxon>Caliciales</taxon>
        <taxon>Physciaceae</taxon>
        <taxon>Heterodermia</taxon>
    </lineage>
</organism>
<feature type="region of interest" description="Disordered" evidence="3">
    <location>
        <begin position="103"/>
        <end position="133"/>
    </location>
</feature>
<feature type="region of interest" description="Disordered" evidence="3">
    <location>
        <begin position="1854"/>
        <end position="1880"/>
    </location>
</feature>
<keyword evidence="5" id="KW-1185">Reference proteome</keyword>
<evidence type="ECO:0000256" key="3">
    <source>
        <dbReference type="SAM" id="MobiDB-lite"/>
    </source>
</evidence>
<feature type="compositionally biased region" description="Polar residues" evidence="3">
    <location>
        <begin position="314"/>
        <end position="324"/>
    </location>
</feature>
<feature type="compositionally biased region" description="Polar residues" evidence="3">
    <location>
        <begin position="1858"/>
        <end position="1868"/>
    </location>
</feature>
<accession>A0A8H3EV70</accession>
<feature type="compositionally biased region" description="Low complexity" evidence="3">
    <location>
        <begin position="2039"/>
        <end position="2054"/>
    </location>
</feature>
<feature type="compositionally biased region" description="Basic and acidic residues" evidence="3">
    <location>
        <begin position="1609"/>
        <end position="1622"/>
    </location>
</feature>
<evidence type="ECO:0000313" key="4">
    <source>
        <dbReference type="EMBL" id="CAF9910892.1"/>
    </source>
</evidence>
<feature type="region of interest" description="Disordered" evidence="3">
    <location>
        <begin position="1148"/>
        <end position="1174"/>
    </location>
</feature>
<feature type="compositionally biased region" description="Low complexity" evidence="3">
    <location>
        <begin position="1157"/>
        <end position="1174"/>
    </location>
</feature>
<feature type="compositionally biased region" description="Low complexity" evidence="3">
    <location>
        <begin position="2074"/>
        <end position="2089"/>
    </location>
</feature>
<evidence type="ECO:0000256" key="1">
    <source>
        <dbReference type="ARBA" id="ARBA00023054"/>
    </source>
</evidence>
<evidence type="ECO:0000313" key="5">
    <source>
        <dbReference type="Proteomes" id="UP000664521"/>
    </source>
</evidence>
<feature type="compositionally biased region" description="Polar residues" evidence="3">
    <location>
        <begin position="951"/>
        <end position="966"/>
    </location>
</feature>
<name>A0A8H3EV70_9LECA</name>
<feature type="compositionally biased region" description="Acidic residues" evidence="3">
    <location>
        <begin position="910"/>
        <end position="919"/>
    </location>
</feature>
<feature type="compositionally biased region" description="Acidic residues" evidence="3">
    <location>
        <begin position="2109"/>
        <end position="2118"/>
    </location>
</feature>
<keyword evidence="1 2" id="KW-0175">Coiled coil</keyword>
<feature type="region of interest" description="Disordered" evidence="3">
    <location>
        <begin position="30"/>
        <end position="81"/>
    </location>
</feature>
<dbReference type="Proteomes" id="UP000664521">
    <property type="component" value="Unassembled WGS sequence"/>
</dbReference>
<feature type="region of interest" description="Disordered" evidence="3">
    <location>
        <begin position="848"/>
        <end position="869"/>
    </location>
</feature>
<dbReference type="OrthoDB" id="1293114at2759"/>
<comment type="caution">
    <text evidence="4">The sequence shown here is derived from an EMBL/GenBank/DDBJ whole genome shotgun (WGS) entry which is preliminary data.</text>
</comment>
<protein>
    <recommendedName>
        <fullName evidence="6">Myosin class II heavy chain</fullName>
    </recommendedName>
</protein>
<dbReference type="PANTHER" id="PTHR32083:SF0">
    <property type="entry name" value="CILIA AND FLAGELLA-ASSOCIATED PROTEIN 58"/>
    <property type="match status" value="1"/>
</dbReference>
<sequence length="2142" mass="235136">MKPTPYSFTIPNQSQTVPGSFHDWAFSSPPAPATRTCNHSRSTSLWTAPSPSQFLNPSSPPCYLPRHSQEHGESAVGSVPLRHHKSNNSAYFTAPWGSPNEIRFSSGARPVKDSKQPDATSSTSNGSPLHSRRWFGSTQTHVKQSLETSSPFVHRHSRYGYTQDWIQADIDNCRISERGNWWSDDSDSSPSVKPGSALIASPASGISYLVPGSSTKEAPAHDLKVVDRQLTSSPILNSTTNYRPSECELRFESSRTMLAAKSTNPRLPAPPLVASQKATDVENALPSRPQHFDRTVSEAPLFSPVQNPPDSPPGRSTTSISELSAAQKPKKRVPWRGKHCIIALPLDDASENPRNITYLKAERVSHRLREWEEQGYNTIGFTLASDPLEPENDASEGQSKAIYPDLVDENLEGNSRDCRVSIPDMLEWEAYVARLKEEKLRALGVSFGDDDTLTSTPVPTMSRNISSQSSSLAMSPAIGSSVVSNISTFASQVSQMPLGGSNDDRSRTPSANSQIYQQPTQIHVSHFPRYSVAMPNGSASFNLPYPQSTPAGLWSSQHRHGSRPESRVMSPVIHEHIQDINTILLPASPASQHNMVPVVNQDPRAMFANMQKEQARLQAHHLAQQQQQQAVLFANASSNLTRPPRQFDEVQPMQYTSQPEIASPIPRGHRQNLSETLQKEIHDAETSLDALMMKEHDIEKVQASTATVVEAGKNNDPFSPSDDGIDPKLPDAEIETNPSLSNSPFDEISTVKSHQHGHKPTTSISGLNVNALEFKPKGPIPEVFAFLGNSTSEPDLGANDTEPGQGGRAASHGGFNVEAPVFVPGIAAKRTIPSREFSFSSSGPAFQPDAPVFKPGGSGSGASSNASKPSAAEGEVKKIFGNFDYFEVVKPNKKSRAIPIVEPEPVESAGDADSDGQEDESGRITQPEGRQKRLRRHDDDGDQVPLFATPPTGTTPANLDSVSPLSVASDHEDDISHLESATHQLKEIIDELPASDVSSLSAEGDLSAPFSFPNAQEAANFNAALPLVSPPIRLVRNEDPELPHATLRAEEDFPIEPILTASSLPGNGQIPRHARLGNQEYNSESVSSSLSSDHLIEPQHGHDDREVGPIANGDVRDFAAQPAMDGVTYVDPSLQEINEVMKHLNDEDSDFGVERNPSPWRSRSPIRIPAPAIPESTGHRILPALHLRSDAPSPSPNRLQGPYQYLPPTESESADTADVEMVARNARFSPSYRPSKSDVHRLNSPGSQSISDWDDAILSVDELQLQRRTNFFDNRVDGLIGNIVQQHMGPLEKTLAGIQASLATLSSRANSRRPRRTLSDEVEHSDADDEDDEDAASSSRMKSPLRDRRFEKLKTSIQEIATAQQNLVPATQLAEVIEAVKDLKASVQSAPTSTSNIKNMVEEAVGRQLRGKSAPITSSHQSATAEKSQLQIAGLESMLKIAESRAEDELRARRDTEDALADSQRLLRGALQEAAEQRESAEETERSLAAFHEERHEGLRHTAVLEGSRESLERAAAELSEKNAALEATLEEYRLSSTATLEEYRLSSKQWRAEIEDERTQNKDLNRTITALRSEMDDGIKGRESLRSQISRLQEDMAQIANDVARDQAMRHSKEQDLRSKLDMSGSRLEAEARTRERLEVEIDRLEGQEKEALKARFMLEQVQRANTESEALVSQLRSENHEHQETIARLERESVDTRERGTLELQRIKTTMQASMEAADKQVDIVRAALESTTERLQKQLDDAVTDSEAIKARHDLKLEEASESRSKALREAAEARETALQEQFHFHERTLDDLRNQQERALSIVLEDKQRSESHLTQRLALADEKITHYTEKVTHLEEKLEIAKSAAHAAVQAAQTKKPTSSPASRESWAKATDLPEKVSPQALRESILVLQEQLQEREGRIESLEQELSQVDRDSPAKLKDQEMEITWLRELLGVRIDDLEDIINTLSRPTFDREAVQDAAIRLRASLQMEQQEKERAMAGGQTFPSLASISNLAASPRALPLAAAAAWGNWRKARETPFSSLSAAVNGNVDQTPSRSSPSAPSFLSGLLTPPSTHIRQSPSVSANDVVSRPSSSSKSAHGHPSPLHSQASPVTPPLMRQASYDQDAESADFEQDGSGRSGGDEEPFGPSLGSILGAT</sequence>
<dbReference type="GO" id="GO:0005856">
    <property type="term" value="C:cytoskeleton"/>
    <property type="evidence" value="ECO:0007669"/>
    <property type="project" value="TreeGrafter"/>
</dbReference>
<reference evidence="4" key="1">
    <citation type="submission" date="2021-03" db="EMBL/GenBank/DDBJ databases">
        <authorList>
            <person name="Tagirdzhanova G."/>
        </authorList>
    </citation>
    <scope>NUCLEOTIDE SEQUENCE</scope>
</reference>
<feature type="region of interest" description="Disordered" evidence="3">
    <location>
        <begin position="2034"/>
        <end position="2142"/>
    </location>
</feature>
<feature type="compositionally biased region" description="Polar residues" evidence="3">
    <location>
        <begin position="117"/>
        <end position="128"/>
    </location>
</feature>
<feature type="region of interest" description="Disordered" evidence="3">
    <location>
        <begin position="1305"/>
        <end position="1347"/>
    </location>
</feature>
<dbReference type="EMBL" id="CAJPDS010000009">
    <property type="protein sequence ID" value="CAF9910892.1"/>
    <property type="molecule type" value="Genomic_DNA"/>
</dbReference>
<evidence type="ECO:0000256" key="2">
    <source>
        <dbReference type="SAM" id="Coils"/>
    </source>
</evidence>